<reference evidence="3" key="1">
    <citation type="submission" date="2017-02" db="EMBL/GenBank/DDBJ databases">
        <authorList>
            <person name="Varghese N."/>
            <person name="Submissions S."/>
        </authorList>
    </citation>
    <scope>NUCLEOTIDE SEQUENCE [LARGE SCALE GENOMIC DNA]</scope>
    <source>
        <strain evidence="3">SM117</strain>
    </source>
</reference>
<dbReference type="InterPro" id="IPR036390">
    <property type="entry name" value="WH_DNA-bd_sf"/>
</dbReference>
<sequence>MDDAPPPWQLALARIEGALPFLRAEVADGLARASLRRLWRVHIRDFPQENQGPEHNPGLEAAELTRSWYAAERQDFLSWISRRGPPPLAQAAQLTLAAKDARESFSGTFEAADRALERLDALLPARDPLAALTEWVRQLRTDEVEFLEGGSEEVLIEGRVFQRFAPRGSAWAASLAAAMRPQLFALGAAPLALAGLAPRALFRSEPERPLPALLAGAIGVAASDVATDLAAVTAMVARGEECLAGLYASSQAPAMWQLIGGLGPLTRAELARALGVTRRTASQAATALEKADLATLRPGDHALAPKALTEAPEASYGANATSR</sequence>
<name>A0A1U6IIL7_9SPHN</name>
<dbReference type="InterPro" id="IPR036388">
    <property type="entry name" value="WH-like_DNA-bd_sf"/>
</dbReference>
<proteinExistence type="predicted"/>
<organism evidence="2 3">
    <name type="scientific">Novosphingobium mathurense</name>
    <dbReference type="NCBI Taxonomy" id="428990"/>
    <lineage>
        <taxon>Bacteria</taxon>
        <taxon>Pseudomonadati</taxon>
        <taxon>Pseudomonadota</taxon>
        <taxon>Alphaproteobacteria</taxon>
        <taxon>Sphingomonadales</taxon>
        <taxon>Sphingomonadaceae</taxon>
        <taxon>Novosphingobium</taxon>
    </lineage>
</organism>
<dbReference type="EMBL" id="FVZE01000007">
    <property type="protein sequence ID" value="SLK07876.1"/>
    <property type="molecule type" value="Genomic_DNA"/>
</dbReference>
<dbReference type="Proteomes" id="UP000190989">
    <property type="component" value="Unassembled WGS sequence"/>
</dbReference>
<dbReference type="RefSeq" id="WP_079731429.1">
    <property type="nucleotide sequence ID" value="NZ_FVZE01000007.1"/>
</dbReference>
<accession>A0A1U6IIL7</accession>
<gene>
    <name evidence="2" type="ORF">SAMN06295987_10773</name>
</gene>
<evidence type="ECO:0000313" key="3">
    <source>
        <dbReference type="Proteomes" id="UP000190989"/>
    </source>
</evidence>
<keyword evidence="3" id="KW-1185">Reference proteome</keyword>
<feature type="region of interest" description="Disordered" evidence="1">
    <location>
        <begin position="304"/>
        <end position="323"/>
    </location>
</feature>
<evidence type="ECO:0000313" key="2">
    <source>
        <dbReference type="EMBL" id="SLK07876.1"/>
    </source>
</evidence>
<protein>
    <submittedName>
        <fullName evidence="2">Uncharacterized protein</fullName>
    </submittedName>
</protein>
<dbReference type="AlphaFoldDB" id="A0A1U6IIL7"/>
<evidence type="ECO:0000256" key="1">
    <source>
        <dbReference type="SAM" id="MobiDB-lite"/>
    </source>
</evidence>
<dbReference type="SUPFAM" id="SSF46785">
    <property type="entry name" value="Winged helix' DNA-binding domain"/>
    <property type="match status" value="1"/>
</dbReference>
<dbReference type="Gene3D" id="1.10.10.10">
    <property type="entry name" value="Winged helix-like DNA-binding domain superfamily/Winged helix DNA-binding domain"/>
    <property type="match status" value="1"/>
</dbReference>